<accession>A0A0F9AWD0</accession>
<reference evidence="1" key="1">
    <citation type="journal article" date="2015" name="Nature">
        <title>Complex archaea that bridge the gap between prokaryotes and eukaryotes.</title>
        <authorList>
            <person name="Spang A."/>
            <person name="Saw J.H."/>
            <person name="Jorgensen S.L."/>
            <person name="Zaremba-Niedzwiedzka K."/>
            <person name="Martijn J."/>
            <person name="Lind A.E."/>
            <person name="van Eijk R."/>
            <person name="Schleper C."/>
            <person name="Guy L."/>
            <person name="Ettema T.J."/>
        </authorList>
    </citation>
    <scope>NUCLEOTIDE SEQUENCE</scope>
</reference>
<proteinExistence type="predicted"/>
<comment type="caution">
    <text evidence="1">The sequence shown here is derived from an EMBL/GenBank/DDBJ whole genome shotgun (WGS) entry which is preliminary data.</text>
</comment>
<dbReference type="AlphaFoldDB" id="A0A0F9AWD0"/>
<protein>
    <submittedName>
        <fullName evidence="1">Uncharacterized protein</fullName>
    </submittedName>
</protein>
<name>A0A0F9AWD0_9ZZZZ</name>
<feature type="non-terminal residue" evidence="1">
    <location>
        <position position="163"/>
    </location>
</feature>
<gene>
    <name evidence="1" type="ORF">LCGC14_2862670</name>
</gene>
<evidence type="ECO:0000313" key="1">
    <source>
        <dbReference type="EMBL" id="KKK76531.1"/>
    </source>
</evidence>
<organism evidence="1">
    <name type="scientific">marine sediment metagenome</name>
    <dbReference type="NCBI Taxonomy" id="412755"/>
    <lineage>
        <taxon>unclassified sequences</taxon>
        <taxon>metagenomes</taxon>
        <taxon>ecological metagenomes</taxon>
    </lineage>
</organism>
<dbReference type="EMBL" id="LAZR01055362">
    <property type="protein sequence ID" value="KKK76531.1"/>
    <property type="molecule type" value="Genomic_DNA"/>
</dbReference>
<sequence length="163" mass="18791">MERPCIRCSIREAMSKEPTWLPICEVCNDEIHGMPHEQKLAEMSECWRKFEEQRTGRVIAPYVEWKKKVVWRAEDYTPPTNPSSSEVEHVMTIEEWGGEWWLYSTSEDESKVMLTGAGPDVSVPIIKTYLGQSLVLSHSRTATLLAMKSLGAEHGREYTLYRV</sequence>